<proteinExistence type="predicted"/>
<evidence type="ECO:0000313" key="1">
    <source>
        <dbReference type="EMBL" id="KAH7998373.1"/>
    </source>
</evidence>
<comment type="caution">
    <text evidence="1">The sequence shown here is derived from an EMBL/GenBank/DDBJ whole genome shotgun (WGS) entry which is preliminary data.</text>
</comment>
<gene>
    <name evidence="1" type="ORF">K3G42_015623</name>
</gene>
<accession>A0ACB8EZC5</accession>
<name>A0ACB8EZC5_9SAUR</name>
<dbReference type="EMBL" id="CM037625">
    <property type="protein sequence ID" value="KAH7998373.1"/>
    <property type="molecule type" value="Genomic_DNA"/>
</dbReference>
<protein>
    <submittedName>
        <fullName evidence="1">Uncharacterized protein</fullName>
    </submittedName>
</protein>
<keyword evidence="2" id="KW-1185">Reference proteome</keyword>
<sequence length="575" mass="59657">MNLWNSGNQLPSHSQGQAGVIGMPGMGGARGPRGEAGIWGLPGLDGPEGPKGNPGPDGMIGPTGMLGMEGFPGENGVKGDYGQRGPPGEVGPVGLKGVQGLKGLDGPEGLKGNAGKKGAVGQKGHRGAAGKKGVTGLAGAGGPLGKKGYPGPPGEQGQKGLEGLSGQNGQKGHKGEKGQPGHDGIPGFPGNPGRRGKRGKAGSRPPRGSKGPKGSPGEQGLTGPHGLKALMGLLDPGERREEKDPKDERVTKAAWDTSVHQEILVLRANQDLPVLLGGQDPKGAIGPPGYQGYAGYPGILGSSGQKGLKGLEGPPGPKGESGLPGIPGMPGLPGPSLNVSQEELKQLIYSASTLNYGMVWMLMDSLGRELKLLVDPPNGTKDYPAACCKELLLAQPRLPDGHYYIDPNQGSPQDALLAFCNFTAGGETCVSPVQNQVPIKAWLRAYTSEDTFQWISSLPGGFLLEYQGLSTVQLRFLKLHSSLASQKVSYSCRPHHDGSGPQLEKEIKFLADSGEHSYVATLQGCMLDNESSITDTIFRFSAEDLSLLPLRDFAVFHNGDASHQFGFTVGPVCFS</sequence>
<reference evidence="1" key="1">
    <citation type="submission" date="2021-08" db="EMBL/GenBank/DDBJ databases">
        <title>The first chromosome-level gecko genome reveals the dynamic sex chromosomes of Neotropical dwarf geckos (Sphaerodactylidae: Sphaerodactylus).</title>
        <authorList>
            <person name="Pinto B.J."/>
            <person name="Keating S.E."/>
            <person name="Gamble T."/>
        </authorList>
    </citation>
    <scope>NUCLEOTIDE SEQUENCE</scope>
    <source>
        <strain evidence="1">TG3544</strain>
    </source>
</reference>
<organism evidence="1 2">
    <name type="scientific">Sphaerodactylus townsendi</name>
    <dbReference type="NCBI Taxonomy" id="933632"/>
    <lineage>
        <taxon>Eukaryota</taxon>
        <taxon>Metazoa</taxon>
        <taxon>Chordata</taxon>
        <taxon>Craniata</taxon>
        <taxon>Vertebrata</taxon>
        <taxon>Euteleostomi</taxon>
        <taxon>Lepidosauria</taxon>
        <taxon>Squamata</taxon>
        <taxon>Bifurcata</taxon>
        <taxon>Gekkota</taxon>
        <taxon>Sphaerodactylidae</taxon>
        <taxon>Sphaerodactylus</taxon>
    </lineage>
</organism>
<evidence type="ECO:0000313" key="2">
    <source>
        <dbReference type="Proteomes" id="UP000827872"/>
    </source>
</evidence>
<dbReference type="Proteomes" id="UP000827872">
    <property type="component" value="Linkage Group LG12"/>
</dbReference>